<dbReference type="InterPro" id="IPR015590">
    <property type="entry name" value="Aldehyde_DH_dom"/>
</dbReference>
<name>A0A227J736_VIBPH</name>
<organism evidence="4 5">
    <name type="scientific">Vibrio parahaemolyticus</name>
    <dbReference type="NCBI Taxonomy" id="670"/>
    <lineage>
        <taxon>Bacteria</taxon>
        <taxon>Pseudomonadati</taxon>
        <taxon>Pseudomonadota</taxon>
        <taxon>Gammaproteobacteria</taxon>
        <taxon>Vibrionales</taxon>
        <taxon>Vibrionaceae</taxon>
        <taxon>Vibrio</taxon>
    </lineage>
</organism>
<protein>
    <submittedName>
        <fullName evidence="4">Aldehyde dehydrogenase</fullName>
    </submittedName>
</protein>
<evidence type="ECO:0000313" key="4">
    <source>
        <dbReference type="EMBL" id="OXE30225.1"/>
    </source>
</evidence>
<accession>A0A227J736</accession>
<dbReference type="GO" id="GO:0016491">
    <property type="term" value="F:oxidoreductase activity"/>
    <property type="evidence" value="ECO:0007669"/>
    <property type="project" value="UniProtKB-KW"/>
</dbReference>
<dbReference type="InterPro" id="IPR016161">
    <property type="entry name" value="Ald_DH/histidinol_DH"/>
</dbReference>
<feature type="non-terminal residue" evidence="4">
    <location>
        <position position="118"/>
    </location>
</feature>
<dbReference type="Gene3D" id="3.40.605.10">
    <property type="entry name" value="Aldehyde Dehydrogenase, Chain A, domain 1"/>
    <property type="match status" value="1"/>
</dbReference>
<evidence type="ECO:0000313" key="5">
    <source>
        <dbReference type="Proteomes" id="UP000214596"/>
    </source>
</evidence>
<evidence type="ECO:0000256" key="2">
    <source>
        <dbReference type="SAM" id="MobiDB-lite"/>
    </source>
</evidence>
<dbReference type="PANTHER" id="PTHR43353">
    <property type="entry name" value="SUCCINATE-SEMIALDEHYDE DEHYDROGENASE, MITOCHONDRIAL"/>
    <property type="match status" value="1"/>
</dbReference>
<dbReference type="EMBL" id="NIXT01002426">
    <property type="protein sequence ID" value="OXE30225.1"/>
    <property type="molecule type" value="Genomic_DNA"/>
</dbReference>
<dbReference type="AlphaFoldDB" id="A0A227J736"/>
<proteinExistence type="predicted"/>
<dbReference type="InterPro" id="IPR016162">
    <property type="entry name" value="Ald_DH_N"/>
</dbReference>
<feature type="non-terminal residue" evidence="4">
    <location>
        <position position="1"/>
    </location>
</feature>
<comment type="caution">
    <text evidence="4">The sequence shown here is derived from an EMBL/GenBank/DDBJ whole genome shotgun (WGS) entry which is preliminary data.</text>
</comment>
<evidence type="ECO:0000256" key="1">
    <source>
        <dbReference type="ARBA" id="ARBA00023002"/>
    </source>
</evidence>
<dbReference type="STRING" id="670.ACZ92_09600"/>
<dbReference type="InterPro" id="IPR050740">
    <property type="entry name" value="Aldehyde_DH_Superfamily"/>
</dbReference>
<keyword evidence="1" id="KW-0560">Oxidoreductase</keyword>
<sequence length="118" mass="12334">SGSYHQAIFDTPNPERQPLPKPDIRRQQIAIGPVAVFGASNFPLAFSAAGGDTASALAAGCPVIVKGHTAHPGTSQIVAECIENALNKEDLPSAIFTLLQGNKRELGQALVTHPKIKA</sequence>
<feature type="region of interest" description="Disordered" evidence="2">
    <location>
        <begin position="1"/>
        <end position="20"/>
    </location>
</feature>
<feature type="domain" description="Aldehyde dehydrogenase" evidence="3">
    <location>
        <begin position="27"/>
        <end position="117"/>
    </location>
</feature>
<gene>
    <name evidence="4" type="ORF">CA163_24455</name>
</gene>
<dbReference type="Pfam" id="PF00171">
    <property type="entry name" value="Aldedh"/>
    <property type="match status" value="1"/>
</dbReference>
<evidence type="ECO:0000259" key="3">
    <source>
        <dbReference type="Pfam" id="PF00171"/>
    </source>
</evidence>
<dbReference type="Proteomes" id="UP000214596">
    <property type="component" value="Unassembled WGS sequence"/>
</dbReference>
<dbReference type="PANTHER" id="PTHR43353:SF3">
    <property type="entry name" value="ALDEHYDE DEHYDROGENASE-RELATED"/>
    <property type="match status" value="1"/>
</dbReference>
<reference evidence="4 5" key="1">
    <citation type="journal article" date="2017" name="Appl. Environ. Microbiol.">
        <title>Parallel evolution of two clades of a major Atlantic endemic Vibrio parahaemolyticus pathogen lineage by independent acquisition of related pathogenicity islands.</title>
        <authorList>
            <person name="Xu F."/>
            <person name="Gonzalez-Escalona N."/>
            <person name="Drees K.P."/>
            <person name="Sebra R.P."/>
            <person name="Cooper V.S."/>
            <person name="Jones S.H."/>
            <person name="Whistler C.A."/>
        </authorList>
    </citation>
    <scope>NUCLEOTIDE SEQUENCE [LARGE SCALE GENOMIC DNA]</scope>
    <source>
        <strain evidence="4 5">MAVP-3</strain>
    </source>
</reference>
<dbReference type="SUPFAM" id="SSF53720">
    <property type="entry name" value="ALDH-like"/>
    <property type="match status" value="1"/>
</dbReference>